<evidence type="ECO:0000313" key="2">
    <source>
        <dbReference type="EMBL" id="MBB6549006.1"/>
    </source>
</evidence>
<keyword evidence="2" id="KW-0418">Kinase</keyword>
<name>A0A7X0NT91_9ACTN</name>
<keyword evidence="2" id="KW-0808">Transferase</keyword>
<dbReference type="Proteomes" id="UP000565579">
    <property type="component" value="Unassembled WGS sequence"/>
</dbReference>
<keyword evidence="3" id="KW-1185">Reference proteome</keyword>
<organism evidence="2 3">
    <name type="scientific">Nonomuraea rubra</name>
    <dbReference type="NCBI Taxonomy" id="46180"/>
    <lineage>
        <taxon>Bacteria</taxon>
        <taxon>Bacillati</taxon>
        <taxon>Actinomycetota</taxon>
        <taxon>Actinomycetes</taxon>
        <taxon>Streptosporangiales</taxon>
        <taxon>Streptosporangiaceae</taxon>
        <taxon>Nonomuraea</taxon>
    </lineage>
</organism>
<feature type="compositionally biased region" description="Gly residues" evidence="1">
    <location>
        <begin position="26"/>
        <end position="41"/>
    </location>
</feature>
<comment type="caution">
    <text evidence="2">The sequence shown here is derived from an EMBL/GenBank/DDBJ whole genome shotgun (WGS) entry which is preliminary data.</text>
</comment>
<feature type="region of interest" description="Disordered" evidence="1">
    <location>
        <begin position="1"/>
        <end position="49"/>
    </location>
</feature>
<dbReference type="AlphaFoldDB" id="A0A7X0NT91"/>
<reference evidence="2 3" key="1">
    <citation type="submission" date="2020-08" db="EMBL/GenBank/DDBJ databases">
        <title>Sequencing the genomes of 1000 actinobacteria strains.</title>
        <authorList>
            <person name="Klenk H.-P."/>
        </authorList>
    </citation>
    <scope>NUCLEOTIDE SEQUENCE [LARGE SCALE GENOMIC DNA]</scope>
    <source>
        <strain evidence="2 3">DSM 43768</strain>
    </source>
</reference>
<sequence length="49" mass="4819">MDDGDGGGRPYEQGSGLRGLSERVTGAGGTVTAGPRPGGGHRLSVRVPA</sequence>
<protein>
    <submittedName>
        <fullName evidence="2">Signal transduction histidine kinase</fullName>
    </submittedName>
</protein>
<dbReference type="EMBL" id="JACHMI010000001">
    <property type="protein sequence ID" value="MBB6549006.1"/>
    <property type="molecule type" value="Genomic_DNA"/>
</dbReference>
<evidence type="ECO:0000256" key="1">
    <source>
        <dbReference type="SAM" id="MobiDB-lite"/>
    </source>
</evidence>
<dbReference type="GO" id="GO:0016301">
    <property type="term" value="F:kinase activity"/>
    <property type="evidence" value="ECO:0007669"/>
    <property type="project" value="UniProtKB-KW"/>
</dbReference>
<dbReference type="RefSeq" id="WP_185103403.1">
    <property type="nucleotide sequence ID" value="NZ_JACHMI010000001.1"/>
</dbReference>
<evidence type="ECO:0000313" key="3">
    <source>
        <dbReference type="Proteomes" id="UP000565579"/>
    </source>
</evidence>
<dbReference type="InterPro" id="IPR036890">
    <property type="entry name" value="HATPase_C_sf"/>
</dbReference>
<proteinExistence type="predicted"/>
<accession>A0A7X0NT91</accession>
<gene>
    <name evidence="2" type="ORF">HD593_003801</name>
</gene>
<dbReference type="Gene3D" id="3.30.565.10">
    <property type="entry name" value="Histidine kinase-like ATPase, C-terminal domain"/>
    <property type="match status" value="1"/>
</dbReference>